<organism evidence="1 2">
    <name type="scientific">Limnospira indica PCC 8005</name>
    <dbReference type="NCBI Taxonomy" id="376219"/>
    <lineage>
        <taxon>Bacteria</taxon>
        <taxon>Bacillati</taxon>
        <taxon>Cyanobacteriota</taxon>
        <taxon>Cyanophyceae</taxon>
        <taxon>Oscillatoriophycideae</taxon>
        <taxon>Oscillatoriales</taxon>
        <taxon>Sirenicapillariaceae</taxon>
        <taxon>Limnospira</taxon>
    </lineage>
</organism>
<dbReference type="EMBL" id="FO818640">
    <property type="protein sequence ID" value="CDM98157.1"/>
    <property type="molecule type" value="Genomic_DNA"/>
</dbReference>
<sequence>MPTSENERIVRAFLLLLHRESKKPESAIIPPTAWETLEELKANLASANDDIKTIARAIAKWCKNHQYREILQALQPVQADAIDEYEDPDDVATEEEIKLTNLSTRFVQETIDKSKQQHQQQSS</sequence>
<proteinExistence type="predicted"/>
<accession>A0A9P1KKN0</accession>
<evidence type="ECO:0000313" key="2">
    <source>
        <dbReference type="Proteomes" id="UP000032946"/>
    </source>
</evidence>
<keyword evidence="2" id="KW-1185">Reference proteome</keyword>
<protein>
    <submittedName>
        <fullName evidence="1">Uncharacterized protein</fullName>
    </submittedName>
</protein>
<name>A0A9P1KKN0_9CYAN</name>
<gene>
    <name evidence="1" type="ORF">ARTHRO_60758</name>
</gene>
<reference evidence="1 2" key="1">
    <citation type="submission" date="2014-02" db="EMBL/GenBank/DDBJ databases">
        <authorList>
            <person name="Genoscope - CEA"/>
        </authorList>
    </citation>
    <scope>NUCLEOTIDE SEQUENCE [LARGE SCALE GENOMIC DNA]</scope>
    <source>
        <strain evidence="1 2">PCC 8005</strain>
    </source>
</reference>
<dbReference type="Proteomes" id="UP000032946">
    <property type="component" value="Chromosome"/>
</dbReference>
<dbReference type="AlphaFoldDB" id="A0A9P1KKN0"/>
<evidence type="ECO:0000313" key="1">
    <source>
        <dbReference type="EMBL" id="CDM98157.1"/>
    </source>
</evidence>